<evidence type="ECO:0000313" key="3">
    <source>
        <dbReference type="EMBL" id="MTD26951.1"/>
    </source>
</evidence>
<dbReference type="Pfam" id="PF10135">
    <property type="entry name" value="Rod-binding"/>
    <property type="match status" value="1"/>
</dbReference>
<reference evidence="3 6" key="1">
    <citation type="submission" date="2019-11" db="EMBL/GenBank/DDBJ databases">
        <title>Erwinia sp. nov., isolated from feces of birds in Tibet plateau of China.</title>
        <authorList>
            <person name="Ge Y."/>
        </authorList>
    </citation>
    <scope>NUCLEOTIDE SEQUENCE [LARGE SCALE GENOMIC DNA]</scope>
    <source>
        <strain evidence="3 6">J316</strain>
    </source>
</reference>
<keyword evidence="6" id="KW-1185">Reference proteome</keyword>
<accession>A0A6L6GMB9</accession>
<keyword evidence="1" id="KW-1005">Bacterial flagellum biogenesis</keyword>
<dbReference type="KEGG" id="erwi:GN242_15385"/>
<dbReference type="Proteomes" id="UP000480164">
    <property type="component" value="Unassembled WGS sequence"/>
</dbReference>
<dbReference type="EMBL" id="CP046509">
    <property type="protein sequence ID" value="QGU88514.1"/>
    <property type="molecule type" value="Genomic_DNA"/>
</dbReference>
<protein>
    <submittedName>
        <fullName evidence="4">Flagellar rod assembly protein/muramidase FlgJ</fullName>
    </submittedName>
</protein>
<evidence type="ECO:0000313" key="5">
    <source>
        <dbReference type="Proteomes" id="UP000424752"/>
    </source>
</evidence>
<sequence>MIKSVSAPLSAGAADFSGRVQPNSLEEAAGQFEAMFLRQMLQEMRKSVDALAGDNGLFSSREARTLRDFYDDALANELASQRTTGIAALLIQQLSDNTMTR</sequence>
<dbReference type="GO" id="GO:0044781">
    <property type="term" value="P:bacterial-type flagellum organization"/>
    <property type="evidence" value="ECO:0007669"/>
    <property type="project" value="UniProtKB-KW"/>
</dbReference>
<keyword evidence="4" id="KW-0966">Cell projection</keyword>
<dbReference type="InterPro" id="IPR019301">
    <property type="entry name" value="Flagellar_prot_FlgJ_N"/>
</dbReference>
<evidence type="ECO:0000256" key="1">
    <source>
        <dbReference type="ARBA" id="ARBA00022795"/>
    </source>
</evidence>
<evidence type="ECO:0000313" key="4">
    <source>
        <dbReference type="EMBL" id="QGU88514.1"/>
    </source>
</evidence>
<accession>A0A6I6EF47</accession>
<feature type="domain" description="Flagellar protein FlgJ N-terminal" evidence="2">
    <location>
        <begin position="42"/>
        <end position="93"/>
    </location>
</feature>
<dbReference type="Proteomes" id="UP000424752">
    <property type="component" value="Chromosome"/>
</dbReference>
<evidence type="ECO:0000259" key="2">
    <source>
        <dbReference type="Pfam" id="PF10135"/>
    </source>
</evidence>
<dbReference type="AlphaFoldDB" id="A0A6I6EF47"/>
<reference evidence="4 5" key="2">
    <citation type="submission" date="2019-12" db="EMBL/GenBank/DDBJ databases">
        <title>Erwinia sp. nov., isolated from droppings of birds in the Qinghai-Tiebt plateau of China.</title>
        <authorList>
            <person name="Ge Y."/>
        </authorList>
    </citation>
    <scope>NUCLEOTIDE SEQUENCE [LARGE SCALE GENOMIC DNA]</scope>
    <source>
        <strain evidence="4 5">J780</strain>
    </source>
</reference>
<name>A0A6I6EF47_9GAMM</name>
<keyword evidence="4" id="KW-0282">Flagellum</keyword>
<organism evidence="4 5">
    <name type="scientific">Erwinia sorbitola</name>
    <dbReference type="NCBI Taxonomy" id="2681984"/>
    <lineage>
        <taxon>Bacteria</taxon>
        <taxon>Pseudomonadati</taxon>
        <taxon>Pseudomonadota</taxon>
        <taxon>Gammaproteobacteria</taxon>
        <taxon>Enterobacterales</taxon>
        <taxon>Erwiniaceae</taxon>
        <taxon>Erwinia</taxon>
    </lineage>
</organism>
<dbReference type="EMBL" id="WLZX01000002">
    <property type="protein sequence ID" value="MTD26951.1"/>
    <property type="molecule type" value="Genomic_DNA"/>
</dbReference>
<dbReference type="RefSeq" id="WP_154752236.1">
    <property type="nucleotide sequence ID" value="NZ_CP046509.1"/>
</dbReference>
<gene>
    <name evidence="4" type="primary">flgJ</name>
    <name evidence="3" type="ORF">GK011_08375</name>
    <name evidence="4" type="ORF">GN242_15385</name>
</gene>
<proteinExistence type="predicted"/>
<evidence type="ECO:0000313" key="6">
    <source>
        <dbReference type="Proteomes" id="UP000480164"/>
    </source>
</evidence>
<keyword evidence="4" id="KW-0969">Cilium</keyword>